<dbReference type="OrthoDB" id="229752at2"/>
<reference evidence="4" key="1">
    <citation type="submission" date="2017-06" db="EMBL/GenBank/DDBJ databases">
        <title>Genome analysis of Fimbriiglobus ruber SP5, the first member of the order Planctomycetales with confirmed chitinolytic capability.</title>
        <authorList>
            <person name="Ravin N.V."/>
            <person name="Rakitin A.L."/>
            <person name="Ivanova A.A."/>
            <person name="Beletsky A.V."/>
            <person name="Kulichevskaya I.S."/>
            <person name="Mardanov A.V."/>
            <person name="Dedysh S.N."/>
        </authorList>
    </citation>
    <scope>NUCLEOTIDE SEQUENCE [LARGE SCALE GENOMIC DNA]</scope>
    <source>
        <strain evidence="4">SP5</strain>
    </source>
</reference>
<protein>
    <submittedName>
        <fullName evidence="3">Putative polyvinylalcohol dehydrogenase</fullName>
    </submittedName>
</protein>
<dbReference type="PANTHER" id="PTHR34512">
    <property type="entry name" value="CELL SURFACE PROTEIN"/>
    <property type="match status" value="1"/>
</dbReference>
<dbReference type="RefSeq" id="WP_088257568.1">
    <property type="nucleotide sequence ID" value="NZ_NIDE01000014.1"/>
</dbReference>
<dbReference type="SUPFAM" id="SSF50998">
    <property type="entry name" value="Quinoprotein alcohol dehydrogenase-like"/>
    <property type="match status" value="1"/>
</dbReference>
<dbReference type="InterPro" id="IPR011047">
    <property type="entry name" value="Quinoprotein_ADH-like_sf"/>
</dbReference>
<dbReference type="Pfam" id="PF13360">
    <property type="entry name" value="PQQ_2"/>
    <property type="match status" value="1"/>
</dbReference>
<dbReference type="Proteomes" id="UP000214646">
    <property type="component" value="Unassembled WGS sequence"/>
</dbReference>
<dbReference type="EMBL" id="NIDE01000014">
    <property type="protein sequence ID" value="OWK37703.1"/>
    <property type="molecule type" value="Genomic_DNA"/>
</dbReference>
<evidence type="ECO:0000259" key="2">
    <source>
        <dbReference type="Pfam" id="PF13360"/>
    </source>
</evidence>
<name>A0A225D9Q2_9BACT</name>
<comment type="caution">
    <text evidence="3">The sequence shown here is derived from an EMBL/GenBank/DDBJ whole genome shotgun (WGS) entry which is preliminary data.</text>
</comment>
<evidence type="ECO:0000313" key="4">
    <source>
        <dbReference type="Proteomes" id="UP000214646"/>
    </source>
</evidence>
<feature type="region of interest" description="Disordered" evidence="1">
    <location>
        <begin position="398"/>
        <end position="418"/>
    </location>
</feature>
<dbReference type="AlphaFoldDB" id="A0A225D9Q2"/>
<evidence type="ECO:0000313" key="3">
    <source>
        <dbReference type="EMBL" id="OWK37703.1"/>
    </source>
</evidence>
<proteinExistence type="predicted"/>
<feature type="compositionally biased region" description="Basic and acidic residues" evidence="1">
    <location>
        <begin position="398"/>
        <end position="413"/>
    </location>
</feature>
<sequence length="446" mass="47944">MTIRHLLGIGAFVNLLVATLLVSSEQNATGADWPQYRGPQRDGISGDRGLLQEWPAGGPKLLWRYSEAGLGYAGPAIVGDRLYTAGGRGDSEYVFALDLKTAEGGKPRELWSTRVGPLFTWKGNSWNAGPNVTPTVDGDLIYTLGGFGDLVCVEAATGKERWRVNLPGDLGGAVNPIGGGLEEPTPLGWGYAAAPLVDGDKLICVPGGKKGLLAALDKTTGKVLWRSAEVTDQASYSSPLAVDVGGVRQYIQATNKGIVGVAAADGKRLWSYDRSPAYDDVVIATPVFHDNAVYSSVGFDQGCDLARLIVQGQSIAAEKVYSTKVVQSRDGGIVRVREHLYGYSEKGGWICQEFKTGKIVWSEAEALGRGSLTLADGRLYCCAEKGGVVALVEPSPEGWKEHGRLKLPQESKQRRPSGGLWTHPVIANGRLYIRDQEFVYCYDVKK</sequence>
<dbReference type="InterPro" id="IPR015943">
    <property type="entry name" value="WD40/YVTN_repeat-like_dom_sf"/>
</dbReference>
<keyword evidence="4" id="KW-1185">Reference proteome</keyword>
<dbReference type="PANTHER" id="PTHR34512:SF30">
    <property type="entry name" value="OUTER MEMBRANE PROTEIN ASSEMBLY FACTOR BAMB"/>
    <property type="match status" value="1"/>
</dbReference>
<dbReference type="InterPro" id="IPR002372">
    <property type="entry name" value="PQQ_rpt_dom"/>
</dbReference>
<dbReference type="Gene3D" id="2.130.10.10">
    <property type="entry name" value="YVTN repeat-like/Quinoprotein amine dehydrogenase"/>
    <property type="match status" value="1"/>
</dbReference>
<gene>
    <name evidence="3" type="ORF">FRUB_06823</name>
</gene>
<evidence type="ECO:0000256" key="1">
    <source>
        <dbReference type="SAM" id="MobiDB-lite"/>
    </source>
</evidence>
<feature type="domain" description="Pyrrolo-quinoline quinone repeat" evidence="2">
    <location>
        <begin position="108"/>
        <end position="362"/>
    </location>
</feature>
<organism evidence="3 4">
    <name type="scientific">Fimbriiglobus ruber</name>
    <dbReference type="NCBI Taxonomy" id="1908690"/>
    <lineage>
        <taxon>Bacteria</taxon>
        <taxon>Pseudomonadati</taxon>
        <taxon>Planctomycetota</taxon>
        <taxon>Planctomycetia</taxon>
        <taxon>Gemmatales</taxon>
        <taxon>Gemmataceae</taxon>
        <taxon>Fimbriiglobus</taxon>
    </lineage>
</organism>
<accession>A0A225D9Q2</accession>